<sequence>MPSSTLLCRRPHLAPRGTSRQETWSWPRLCLAGCSRRLESSGWELLPITPLERPLPLQHTQSPTLWSTALSSRCCLRAAGFPSMEMIFSLSL</sequence>
<evidence type="ECO:0000313" key="1">
    <source>
        <dbReference type="EMBL" id="AEM37683.1"/>
    </source>
</evidence>
<protein>
    <submittedName>
        <fullName evidence="1">Molecular identification of dlichyl-diphosphooligosaccharide-protein</fullName>
    </submittedName>
</protein>
<feature type="non-terminal residue" evidence="1">
    <location>
        <position position="92"/>
    </location>
</feature>
<reference evidence="1" key="1">
    <citation type="submission" date="2011-07" db="EMBL/GenBank/DDBJ databases">
        <title>Molecular identification of dlichyl-diphosphooligosaccharide-protein from Epinephelus bruneus glycosyltransferase.</title>
        <authorList>
            <person name="Harikrishnan R."/>
            <person name="Kim J.-S."/>
            <person name="Heo M.-S."/>
        </authorList>
    </citation>
    <scope>NUCLEOTIDE SEQUENCE</scope>
</reference>
<accession>G1FKI0</accession>
<dbReference type="EMBL" id="JN216938">
    <property type="protein sequence ID" value="AEM37683.1"/>
    <property type="molecule type" value="mRNA"/>
</dbReference>
<proteinExistence type="evidence at transcript level"/>
<organism evidence="1">
    <name type="scientific">Epinephelus bruneus</name>
    <name type="common">Longtooth grouper</name>
    <dbReference type="NCBI Taxonomy" id="323802"/>
    <lineage>
        <taxon>Eukaryota</taxon>
        <taxon>Metazoa</taxon>
        <taxon>Chordata</taxon>
        <taxon>Craniata</taxon>
        <taxon>Vertebrata</taxon>
        <taxon>Euteleostomi</taxon>
        <taxon>Actinopterygii</taxon>
        <taxon>Neopterygii</taxon>
        <taxon>Teleostei</taxon>
        <taxon>Neoteleostei</taxon>
        <taxon>Acanthomorphata</taxon>
        <taxon>Eupercaria</taxon>
        <taxon>Perciformes</taxon>
        <taxon>Serranoidei</taxon>
        <taxon>Serranidae</taxon>
        <taxon>Epinephelinae</taxon>
        <taxon>Epinephelini</taxon>
        <taxon>Epinephelus</taxon>
    </lineage>
</organism>
<name>G1FKI0_EPIBR</name>
<dbReference type="AlphaFoldDB" id="G1FKI0"/>